<feature type="domain" description="Reverse transcriptase" evidence="2">
    <location>
        <begin position="311"/>
        <end position="512"/>
    </location>
</feature>
<keyword evidence="1" id="KW-0175">Coiled coil</keyword>
<gene>
    <name evidence="3" type="ORF">KFL_009120010</name>
</gene>
<dbReference type="AlphaFoldDB" id="A0A1Y1IME2"/>
<name>A0A1Y1IME2_KLENI</name>
<dbReference type="CDD" id="cd01650">
    <property type="entry name" value="RT_nLTR_like"/>
    <property type="match status" value="1"/>
</dbReference>
<keyword evidence="4" id="KW-1185">Reference proteome</keyword>
<evidence type="ECO:0000259" key="2">
    <source>
        <dbReference type="PROSITE" id="PS50878"/>
    </source>
</evidence>
<dbReference type="EMBL" id="DF237861">
    <property type="protein sequence ID" value="GAQ92050.1"/>
    <property type="molecule type" value="Genomic_DNA"/>
</dbReference>
<feature type="coiled-coil region" evidence="1">
    <location>
        <begin position="19"/>
        <end position="46"/>
    </location>
</feature>
<dbReference type="STRING" id="105231.A0A1Y1IME2"/>
<dbReference type="Proteomes" id="UP000054558">
    <property type="component" value="Unassembled WGS sequence"/>
</dbReference>
<dbReference type="OMA" id="HCRIRER"/>
<proteinExistence type="predicted"/>
<evidence type="ECO:0000256" key="1">
    <source>
        <dbReference type="SAM" id="Coils"/>
    </source>
</evidence>
<accession>A0A1Y1IME2</accession>
<dbReference type="OrthoDB" id="6779620at2759"/>
<evidence type="ECO:0000313" key="3">
    <source>
        <dbReference type="EMBL" id="GAQ92050.1"/>
    </source>
</evidence>
<organism evidence="3 4">
    <name type="scientific">Klebsormidium nitens</name>
    <name type="common">Green alga</name>
    <name type="synonym">Ulothrix nitens</name>
    <dbReference type="NCBI Taxonomy" id="105231"/>
    <lineage>
        <taxon>Eukaryota</taxon>
        <taxon>Viridiplantae</taxon>
        <taxon>Streptophyta</taxon>
        <taxon>Klebsormidiophyceae</taxon>
        <taxon>Klebsormidiales</taxon>
        <taxon>Klebsormidiaceae</taxon>
        <taxon>Klebsormidium</taxon>
    </lineage>
</organism>
<dbReference type="SUPFAM" id="SSF56672">
    <property type="entry name" value="DNA/RNA polymerases"/>
    <property type="match status" value="1"/>
</dbReference>
<dbReference type="Pfam" id="PF00078">
    <property type="entry name" value="RVT_1"/>
    <property type="match status" value="1"/>
</dbReference>
<dbReference type="PROSITE" id="PS50878">
    <property type="entry name" value="RT_POL"/>
    <property type="match status" value="1"/>
</dbReference>
<dbReference type="InterPro" id="IPR043502">
    <property type="entry name" value="DNA/RNA_pol_sf"/>
</dbReference>
<protein>
    <recommendedName>
        <fullName evidence="2">Reverse transcriptase domain-containing protein</fullName>
    </recommendedName>
</protein>
<sequence length="512" mass="57305">MTEMRQTLETKIYDQKQRIDAQAEEIAGLKSELAQARTEMSKLDRQTGEFGKTVENFGKVVQEKVFPIQSAAPLQSAEVVEEVRRTVSAVVEERVWETVERKSRGCTLRITGLEESQEGPPVLEQVIQLVSEKMKMPNAKDLIQSASRIGKRREDGRPQVVLARCISEQARRQILMRKPNLKGCRIGVDEDRTPVQQAQHYSMVKLMREARAQKKHARIMGGRLFVDGAVQSKVEEVPLAGATRASESGEGVRQTRERSEVLEAPIKEGEVEAALKCLKNGKSADLKGFTAELLKAGQKQLVAGLTSVFNRVFEEGVFPEDWNEGVLVAIFKKGYPSDYGNYRTVTVGPVLGKLFATVINRRLTEWAEKGSIRAKGQAGFRKGFRATDHLLALRVLIEKWGRGRDRHLFACFVDFRKAFDLVPRDKLWQRLKELGVGVKMLQSVRSMYTDVRCRVRGDGWISEESFQSNSGVKQGCPLSPLLFGLYTDGLEDSMRGRGDPTLMGVGVPLLAP</sequence>
<dbReference type="PANTHER" id="PTHR19446">
    <property type="entry name" value="REVERSE TRANSCRIPTASES"/>
    <property type="match status" value="1"/>
</dbReference>
<dbReference type="InterPro" id="IPR000477">
    <property type="entry name" value="RT_dom"/>
</dbReference>
<reference evidence="3 4" key="1">
    <citation type="journal article" date="2014" name="Nat. Commun.">
        <title>Klebsormidium flaccidum genome reveals primary factors for plant terrestrial adaptation.</title>
        <authorList>
            <person name="Hori K."/>
            <person name="Maruyama F."/>
            <person name="Fujisawa T."/>
            <person name="Togashi T."/>
            <person name="Yamamoto N."/>
            <person name="Seo M."/>
            <person name="Sato S."/>
            <person name="Yamada T."/>
            <person name="Mori H."/>
            <person name="Tajima N."/>
            <person name="Moriyama T."/>
            <person name="Ikeuchi M."/>
            <person name="Watanabe M."/>
            <person name="Wada H."/>
            <person name="Kobayashi K."/>
            <person name="Saito M."/>
            <person name="Masuda T."/>
            <person name="Sasaki-Sekimoto Y."/>
            <person name="Mashiguchi K."/>
            <person name="Awai K."/>
            <person name="Shimojima M."/>
            <person name="Masuda S."/>
            <person name="Iwai M."/>
            <person name="Nobusawa T."/>
            <person name="Narise T."/>
            <person name="Kondo S."/>
            <person name="Saito H."/>
            <person name="Sato R."/>
            <person name="Murakawa M."/>
            <person name="Ihara Y."/>
            <person name="Oshima-Yamada Y."/>
            <person name="Ohtaka K."/>
            <person name="Satoh M."/>
            <person name="Sonobe K."/>
            <person name="Ishii M."/>
            <person name="Ohtani R."/>
            <person name="Kanamori-Sato M."/>
            <person name="Honoki R."/>
            <person name="Miyazaki D."/>
            <person name="Mochizuki H."/>
            <person name="Umetsu J."/>
            <person name="Higashi K."/>
            <person name="Shibata D."/>
            <person name="Kamiya Y."/>
            <person name="Sato N."/>
            <person name="Nakamura Y."/>
            <person name="Tabata S."/>
            <person name="Ida S."/>
            <person name="Kurokawa K."/>
            <person name="Ohta H."/>
        </authorList>
    </citation>
    <scope>NUCLEOTIDE SEQUENCE [LARGE SCALE GENOMIC DNA]</scope>
    <source>
        <strain evidence="3 4">NIES-2285</strain>
    </source>
</reference>
<evidence type="ECO:0000313" key="4">
    <source>
        <dbReference type="Proteomes" id="UP000054558"/>
    </source>
</evidence>
<feature type="non-terminal residue" evidence="3">
    <location>
        <position position="512"/>
    </location>
</feature>